<evidence type="ECO:0000313" key="2">
    <source>
        <dbReference type="Proteomes" id="UP001055514"/>
    </source>
</evidence>
<name>A0AAE9MB54_ACIPI</name>
<evidence type="ECO:0000313" key="1">
    <source>
        <dbReference type="EMBL" id="USU95550.1"/>
    </source>
</evidence>
<dbReference type="Proteomes" id="UP001055514">
    <property type="component" value="Chromosome"/>
</dbReference>
<reference evidence="1" key="1">
    <citation type="submission" date="2022-04" db="EMBL/GenBank/DDBJ databases">
        <title>Emergence of ST220 Acinetobacter pittii strain in bloodstream infection, which co-producing chromosomal NDM-1 and OXA-820 carbapenemases.</title>
        <authorList>
            <person name="Tian C."/>
            <person name="Xing M."/>
            <person name="Fu L."/>
            <person name="Xia D."/>
        </authorList>
    </citation>
    <scope>NUCLEOTIDE SEQUENCE</scope>
    <source>
        <strain evidence="1">TCM</strain>
    </source>
</reference>
<organism evidence="1 2">
    <name type="scientific">Acinetobacter pittii</name>
    <name type="common">Acinetobacter genomosp. 3</name>
    <dbReference type="NCBI Taxonomy" id="48296"/>
    <lineage>
        <taxon>Bacteria</taxon>
        <taxon>Pseudomonadati</taxon>
        <taxon>Pseudomonadota</taxon>
        <taxon>Gammaproteobacteria</taxon>
        <taxon>Moraxellales</taxon>
        <taxon>Moraxellaceae</taxon>
        <taxon>Acinetobacter</taxon>
        <taxon>Acinetobacter calcoaceticus/baumannii complex</taxon>
    </lineage>
</organism>
<proteinExistence type="predicted"/>
<protein>
    <submittedName>
        <fullName evidence="1">Uncharacterized protein</fullName>
    </submittedName>
</protein>
<sequence length="73" mass="8483">MTTFKEAQNEVVVVESVEGEYLTADEYFQERINKLKEEEMRQREEIEKIKIKHRIGTEAICFLTAAAIGGFGW</sequence>
<gene>
    <name evidence="1" type="ORF">MWH18_04610</name>
</gene>
<dbReference type="EMBL" id="CP095407">
    <property type="protein sequence ID" value="USU95550.1"/>
    <property type="molecule type" value="Genomic_DNA"/>
</dbReference>
<dbReference type="AlphaFoldDB" id="A0AAE9MB54"/>
<dbReference type="RefSeq" id="WP_126117503.1">
    <property type="nucleotide sequence ID" value="NZ_CP029610.1"/>
</dbReference>
<accession>A0AAE9MB54</accession>